<evidence type="ECO:0000313" key="2">
    <source>
        <dbReference type="EMBL" id="VEI22810.1"/>
    </source>
</evidence>
<keyword evidence="2" id="KW-0808">Transferase</keyword>
<dbReference type="Gene3D" id="3.40.50.1820">
    <property type="entry name" value="alpha/beta hydrolase"/>
    <property type="match status" value="1"/>
</dbReference>
<dbReference type="Proteomes" id="UP000282386">
    <property type="component" value="Chromosome"/>
</dbReference>
<dbReference type="InterPro" id="IPR029058">
    <property type="entry name" value="AB_hydrolase_fold"/>
</dbReference>
<feature type="domain" description="AB hydrolase-1" evidence="1">
    <location>
        <begin position="24"/>
        <end position="269"/>
    </location>
</feature>
<dbReference type="AlphaFoldDB" id="A0A7Z9A398"/>
<accession>A0A7Z9A398</accession>
<dbReference type="RefSeq" id="WP_126499893.1">
    <property type="nucleotide sequence ID" value="NZ_JAOVAK010000001.1"/>
</dbReference>
<evidence type="ECO:0000313" key="3">
    <source>
        <dbReference type="Proteomes" id="UP000282386"/>
    </source>
</evidence>
<name>A0A7Z9A398_9MICC</name>
<dbReference type="GO" id="GO:0016740">
    <property type="term" value="F:transferase activity"/>
    <property type="evidence" value="ECO:0007669"/>
    <property type="project" value="UniProtKB-KW"/>
</dbReference>
<dbReference type="PANTHER" id="PTHR43194:SF2">
    <property type="entry name" value="PEROXISOMAL MEMBRANE PROTEIN LPX1"/>
    <property type="match status" value="1"/>
</dbReference>
<proteinExistence type="predicted"/>
<sequence>MTHTIPNFEYTVYTPEHPTQQALVLMIHGFATRGDQLWGGTGWVRQYLRAGYTVIAVDLPYHGRGWLKDPSFSVAAKLPPETAVQVGTLAPAPDGAEATDAMGALVEALTRLLDGLQESGNTTSQRRPVHVVGFSFGAHLGWDLAVAHPHLVASLVLGGLPLCDHLQDLKVLFDGGTIDDTETLQAFTSIISSSPIRQEALHRFVALSFAPFDPDAIRGGQRPRCPILMAVGTEDNVAADAHELYDMVASDNPQNELLLLPGRDHVNALTAGVFRRAALAFSQDSEAAAKV</sequence>
<dbReference type="InterPro" id="IPR000073">
    <property type="entry name" value="AB_hydrolase_1"/>
</dbReference>
<organism evidence="2 3">
    <name type="scientific">Rothia aeria</name>
    <dbReference type="NCBI Taxonomy" id="172042"/>
    <lineage>
        <taxon>Bacteria</taxon>
        <taxon>Bacillati</taxon>
        <taxon>Actinomycetota</taxon>
        <taxon>Actinomycetes</taxon>
        <taxon>Micrococcales</taxon>
        <taxon>Micrococcaceae</taxon>
        <taxon>Rothia</taxon>
    </lineage>
</organism>
<dbReference type="SUPFAM" id="SSF53474">
    <property type="entry name" value="alpha/beta-Hydrolases"/>
    <property type="match status" value="1"/>
</dbReference>
<evidence type="ECO:0000259" key="1">
    <source>
        <dbReference type="Pfam" id="PF12697"/>
    </source>
</evidence>
<dbReference type="PANTHER" id="PTHR43194">
    <property type="entry name" value="HYDROLASE ALPHA/BETA FOLD FAMILY"/>
    <property type="match status" value="1"/>
</dbReference>
<dbReference type="Pfam" id="PF12697">
    <property type="entry name" value="Abhydrolase_6"/>
    <property type="match status" value="1"/>
</dbReference>
<protein>
    <submittedName>
        <fullName evidence="2">Acetoin dehydrogenase E2 subunit dihydrolipoyllysine-residue acetyltransferase</fullName>
    </submittedName>
</protein>
<dbReference type="InterPro" id="IPR050228">
    <property type="entry name" value="Carboxylesterase_BioH"/>
</dbReference>
<gene>
    <name evidence="2" type="ORF">NCTC10207_00896</name>
</gene>
<dbReference type="EMBL" id="LR134479">
    <property type="protein sequence ID" value="VEI22810.1"/>
    <property type="molecule type" value="Genomic_DNA"/>
</dbReference>
<reference evidence="2 3" key="1">
    <citation type="submission" date="2018-12" db="EMBL/GenBank/DDBJ databases">
        <authorList>
            <consortium name="Pathogen Informatics"/>
        </authorList>
    </citation>
    <scope>NUCLEOTIDE SEQUENCE [LARGE SCALE GENOMIC DNA]</scope>
    <source>
        <strain evidence="2 3">NCTC10207</strain>
    </source>
</reference>